<reference evidence="3" key="1">
    <citation type="journal article" date="2011" name="PLoS Genet.">
        <title>Genomic analysis of the necrotrophic fungal pathogens Sclerotinia sclerotiorum and Botrytis cinerea.</title>
        <authorList>
            <person name="Amselem J."/>
            <person name="Cuomo C.A."/>
            <person name="van Kan J.A."/>
            <person name="Viaud M."/>
            <person name="Benito E.P."/>
            <person name="Couloux A."/>
            <person name="Coutinho P.M."/>
            <person name="de Vries R.P."/>
            <person name="Dyer P.S."/>
            <person name="Fillinger S."/>
            <person name="Fournier E."/>
            <person name="Gout L."/>
            <person name="Hahn M."/>
            <person name="Kohn L."/>
            <person name="Lapalu N."/>
            <person name="Plummer K.M."/>
            <person name="Pradier J.M."/>
            <person name="Quevillon E."/>
            <person name="Sharon A."/>
            <person name="Simon A."/>
            <person name="ten Have A."/>
            <person name="Tudzynski B."/>
            <person name="Tudzynski P."/>
            <person name="Wincker P."/>
            <person name="Andrew M."/>
            <person name="Anthouard V."/>
            <person name="Beever R.E."/>
            <person name="Beffa R."/>
            <person name="Benoit I."/>
            <person name="Bouzid O."/>
            <person name="Brault B."/>
            <person name="Chen Z."/>
            <person name="Choquer M."/>
            <person name="Collemare J."/>
            <person name="Cotton P."/>
            <person name="Danchin E.G."/>
            <person name="Da Silva C."/>
            <person name="Gautier A."/>
            <person name="Giraud C."/>
            <person name="Giraud T."/>
            <person name="Gonzalez C."/>
            <person name="Grossetete S."/>
            <person name="Guldener U."/>
            <person name="Henrissat B."/>
            <person name="Howlett B.J."/>
            <person name="Kodira C."/>
            <person name="Kretschmer M."/>
            <person name="Lappartient A."/>
            <person name="Leroch M."/>
            <person name="Levis C."/>
            <person name="Mauceli E."/>
            <person name="Neuveglise C."/>
            <person name="Oeser B."/>
            <person name="Pearson M."/>
            <person name="Poulain J."/>
            <person name="Poussereau N."/>
            <person name="Quesneville H."/>
            <person name="Rascle C."/>
            <person name="Schumacher J."/>
            <person name="Segurens B."/>
            <person name="Sexton A."/>
            <person name="Silva E."/>
            <person name="Sirven C."/>
            <person name="Soanes D.M."/>
            <person name="Talbot N.J."/>
            <person name="Templeton M."/>
            <person name="Yandava C."/>
            <person name="Yarden O."/>
            <person name="Zeng Q."/>
            <person name="Rollins J.A."/>
            <person name="Lebrun M.H."/>
            <person name="Dickman M."/>
        </authorList>
    </citation>
    <scope>NUCLEOTIDE SEQUENCE [LARGE SCALE GENOMIC DNA]</scope>
    <source>
        <strain evidence="3">T4</strain>
    </source>
</reference>
<evidence type="ECO:0000313" key="3">
    <source>
        <dbReference type="Proteomes" id="UP000008177"/>
    </source>
</evidence>
<protein>
    <submittedName>
        <fullName evidence="2">Uncharacterized protein</fullName>
    </submittedName>
</protein>
<feature type="region of interest" description="Disordered" evidence="1">
    <location>
        <begin position="116"/>
        <end position="148"/>
    </location>
</feature>
<dbReference type="InParanoid" id="G2YIY5"/>
<accession>G2YIY5</accession>
<name>G2YIY5_BOTF4</name>
<dbReference type="HOGENOM" id="CLU_457806_0_0_1"/>
<dbReference type="EMBL" id="FQ790337">
    <property type="protein sequence ID" value="CCD51672.1"/>
    <property type="molecule type" value="Genomic_DNA"/>
</dbReference>
<dbReference type="Proteomes" id="UP000008177">
    <property type="component" value="Unplaced contigs"/>
</dbReference>
<dbReference type="STRING" id="999810.G2YIY5"/>
<gene>
    <name evidence="2" type="ORF">BofuT4_P019780.1</name>
</gene>
<organism evidence="2 3">
    <name type="scientific">Botryotinia fuckeliana (strain T4)</name>
    <name type="common">Noble rot fungus</name>
    <name type="synonym">Botrytis cinerea</name>
    <dbReference type="NCBI Taxonomy" id="999810"/>
    <lineage>
        <taxon>Eukaryota</taxon>
        <taxon>Fungi</taxon>
        <taxon>Dikarya</taxon>
        <taxon>Ascomycota</taxon>
        <taxon>Pezizomycotina</taxon>
        <taxon>Leotiomycetes</taxon>
        <taxon>Helotiales</taxon>
        <taxon>Sclerotiniaceae</taxon>
        <taxon>Botrytis</taxon>
    </lineage>
</organism>
<sequence length="690" mass="79300">MEGENPVCDWIPSCRLAYLVGILKIGIIRQPYKKDDQLQVTVHNFKALQYIIPKTARQYLTTETNTTRNEDIHSTTSISSLVFLNRQLKDSNFEMDHLMESQRGLILKEFSQDNKFEVGSEPEGEPGLHASSVFRESNGENAGAGNDSERGKSIMGILEVSIARSNDLLLRRGIFQPTTIFKISDELLGMILSFIREPQLSEPPSTICYQPPIKRHQRNKEFEESAKAIQSLRLVCRRFCNVSSPFLLPTVRVEMNAQSLSRLDIISRHPTIGKGVRAVTVITRFLNYTFDTFEGFHREKTEYLYCSLAMVIYDAVPPDEGGESRMSRELYRRYILDGSGGSVNERILRQIFWTKAYERYKHFVVEQETLTEEDLSLEGVGTAFARMPRAKTLHISDRGRDNLHEGRPRPRLCSTSKFFFKYCENEDVLIDDIIKSKLFGYEDDVDLHFRADKSWTSPPAQILLKLPGAIHKAGRSLENICIEIQPPRDSSTLISSEDFEKLSAATQRVKHFTFCCRWTDDIEDHGWPPTELNGLVRYLSAIVNTNALEKIDINMEFIPLELRHLDMEKRALLVASLGAVLTSRIWPNLRSIYLSYISLHLSELEIFIYNLKSSDIVVHIKDMYLISGSWSDAFEVFKRNSIQNLVLGEPFSVFECRALLCSGKLFWDWDKEQYYWDFGDSIKETTTGDY</sequence>
<dbReference type="OrthoDB" id="3759773at2759"/>
<proteinExistence type="predicted"/>
<evidence type="ECO:0000256" key="1">
    <source>
        <dbReference type="SAM" id="MobiDB-lite"/>
    </source>
</evidence>
<dbReference type="AlphaFoldDB" id="G2YIY5"/>
<evidence type="ECO:0000313" key="2">
    <source>
        <dbReference type="EMBL" id="CCD51672.1"/>
    </source>
</evidence>